<evidence type="ECO:0000313" key="1">
    <source>
        <dbReference type="EMBL" id="MCL9816161.1"/>
    </source>
</evidence>
<reference evidence="1" key="2">
    <citation type="submission" date="2022-02" db="EMBL/GenBank/DDBJ databases">
        <authorList>
            <person name="Elcheninov A.G."/>
            <person name="Sorokin D.Y."/>
            <person name="Kublanov I.V."/>
        </authorList>
    </citation>
    <scope>NUCLEOTIDE SEQUENCE</scope>
    <source>
        <strain evidence="1">AArc-St2</strain>
    </source>
</reference>
<dbReference type="AlphaFoldDB" id="A0AAE3K7L9"/>
<name>A0AAE3K7L9_9EURY</name>
<dbReference type="Pfam" id="PF24366">
    <property type="entry name" value="DUF7522"/>
    <property type="match status" value="1"/>
</dbReference>
<dbReference type="RefSeq" id="WP_250583196.1">
    <property type="nucleotide sequence ID" value="NZ_JAKRVX010000002.1"/>
</dbReference>
<keyword evidence="2" id="KW-1185">Reference proteome</keyword>
<dbReference type="InterPro" id="IPR055944">
    <property type="entry name" value="DUF7522"/>
</dbReference>
<dbReference type="Proteomes" id="UP001203207">
    <property type="component" value="Unassembled WGS sequence"/>
</dbReference>
<organism evidence="1 2">
    <name type="scientific">Natronocalculus amylovorans</name>
    <dbReference type="NCBI Taxonomy" id="2917812"/>
    <lineage>
        <taxon>Archaea</taxon>
        <taxon>Methanobacteriati</taxon>
        <taxon>Methanobacteriota</taxon>
        <taxon>Stenosarchaea group</taxon>
        <taxon>Halobacteria</taxon>
        <taxon>Halobacteriales</taxon>
        <taxon>Haloferacaceae</taxon>
        <taxon>Natronocalculus</taxon>
    </lineage>
</organism>
<protein>
    <submittedName>
        <fullName evidence="1">Uncharacterized protein</fullName>
    </submittedName>
</protein>
<reference evidence="1" key="1">
    <citation type="journal article" date="2022" name="Syst. Appl. Microbiol.">
        <title>Natronocalculus amylovorans gen. nov., sp. nov., and Natranaeroarchaeum aerophilus sp. nov., dominant culturable amylolytic natronoarchaea from hypersaline soda lakes in southwestern Siberia.</title>
        <authorList>
            <person name="Sorokin D.Y."/>
            <person name="Elcheninov A.G."/>
            <person name="Khizhniak T.V."/>
            <person name="Koenen M."/>
            <person name="Bale N.J."/>
            <person name="Damste J.S.S."/>
            <person name="Kublanov I.V."/>
        </authorList>
    </citation>
    <scope>NUCLEOTIDE SEQUENCE</scope>
    <source>
        <strain evidence="1">AArc-St2</strain>
    </source>
</reference>
<proteinExistence type="predicted"/>
<comment type="caution">
    <text evidence="1">The sequence shown here is derived from an EMBL/GenBank/DDBJ whole genome shotgun (WGS) entry which is preliminary data.</text>
</comment>
<accession>A0AAE3K7L9</accession>
<dbReference type="EMBL" id="JAKRVX010000002">
    <property type="protein sequence ID" value="MCL9816161.1"/>
    <property type="molecule type" value="Genomic_DNA"/>
</dbReference>
<sequence>MTMSELKLKVVSLCESFAGDALRDVWTFDAETEESLFVRPDVHEQIEAVSVERFIDAERYDYITHDTYEALYYTEYEFTVRGMSEFEQYRVFVGPRDDRIGLLISFDPNDDGYNYRKLTQLLTETVTSGTIDQLHPTVDS</sequence>
<evidence type="ECO:0000313" key="2">
    <source>
        <dbReference type="Proteomes" id="UP001203207"/>
    </source>
</evidence>
<gene>
    <name evidence="1" type="ORF">AArcSt2_04310</name>
</gene>